<name>A0A366HFK9_9BACT</name>
<comment type="caution">
    <text evidence="4">The sequence shown here is derived from an EMBL/GenBank/DDBJ whole genome shotgun (WGS) entry which is preliminary data.</text>
</comment>
<dbReference type="PANTHER" id="PTHR37850">
    <property type="entry name" value="STRU PROTEIN"/>
    <property type="match status" value="1"/>
</dbReference>
<dbReference type="GO" id="GO:0016491">
    <property type="term" value="F:oxidoreductase activity"/>
    <property type="evidence" value="ECO:0007669"/>
    <property type="project" value="InterPro"/>
</dbReference>
<reference evidence="4 5" key="1">
    <citation type="submission" date="2018-06" db="EMBL/GenBank/DDBJ databases">
        <title>Genomic Encyclopedia of Type Strains, Phase IV (KMG-IV): sequencing the most valuable type-strain genomes for metagenomic binning, comparative biology and taxonomic classification.</title>
        <authorList>
            <person name="Goeker M."/>
        </authorList>
    </citation>
    <scope>NUCLEOTIDE SEQUENCE [LARGE SCALE GENOMIC DNA]</scope>
    <source>
        <strain evidence="4 5">DSM 25532</strain>
    </source>
</reference>
<protein>
    <submittedName>
        <fullName evidence="4">Putative homoserine dehydrogenase-like protein</fullName>
    </submittedName>
</protein>
<dbReference type="Pfam" id="PF21135">
    <property type="entry name" value="DRL_cat"/>
    <property type="match status" value="1"/>
</dbReference>
<dbReference type="AlphaFoldDB" id="A0A366HFK9"/>
<accession>A0A366HFK9</accession>
<feature type="domain" description="Oxidoreductase DRL-like catalytic" evidence="3">
    <location>
        <begin position="138"/>
        <end position="299"/>
    </location>
</feature>
<dbReference type="SUPFAM" id="SSF51735">
    <property type="entry name" value="NAD(P)-binding Rossmann-fold domains"/>
    <property type="match status" value="1"/>
</dbReference>
<evidence type="ECO:0000259" key="3">
    <source>
        <dbReference type="Pfam" id="PF21135"/>
    </source>
</evidence>
<gene>
    <name evidence="4" type="ORF">DES53_107183</name>
</gene>
<dbReference type="PANTHER" id="PTHR37850:SF1">
    <property type="entry name" value="SAF DOMAIN PROTEIN"/>
    <property type="match status" value="1"/>
</dbReference>
<dbReference type="EMBL" id="QNRR01000007">
    <property type="protein sequence ID" value="RBP41352.1"/>
    <property type="molecule type" value="Genomic_DNA"/>
</dbReference>
<dbReference type="InterPro" id="IPR036291">
    <property type="entry name" value="NAD(P)-bd_dom_sf"/>
</dbReference>
<keyword evidence="1" id="KW-0472">Membrane</keyword>
<dbReference type="OrthoDB" id="9777844at2"/>
<feature type="transmembrane region" description="Helical" evidence="1">
    <location>
        <begin position="12"/>
        <end position="33"/>
    </location>
</feature>
<proteinExistence type="predicted"/>
<evidence type="ECO:0000313" key="5">
    <source>
        <dbReference type="Proteomes" id="UP000253426"/>
    </source>
</evidence>
<keyword evidence="1" id="KW-1133">Transmembrane helix</keyword>
<feature type="domain" description="Aspartate/homoserine dehydrogenase NAD-binding" evidence="2">
    <location>
        <begin position="21"/>
        <end position="131"/>
    </location>
</feature>
<dbReference type="Pfam" id="PF03447">
    <property type="entry name" value="NAD_binding_3"/>
    <property type="match status" value="1"/>
</dbReference>
<keyword evidence="1" id="KW-0812">Transmembrane</keyword>
<sequence length="414" mass="45707">MLQELKQREKDGNFIHVGLVGAGAMGSGIAYQIGRTPGMRLSFVADKDIKAAENGAARYGKPTKITTDCMSMLHDSSVKVDVFVEATNSVIAAYDYCVGAIDRGAHCVLMNAEVDAILGYLLRDFARKQNVIVTSDAGDQHGVLARMMEEIEMWGFDIVQAGNMKGFLDRHQTLEGIEPIAKQLGLSTVQCLAYTDGSKLNIEMSVIANEYGLTPIVPGMEGPRATKMQDVVDLFDFDKYNGQGRVDYVLGAKEHGGGVYVVARCDSTFQQRYMNYYKVTNKHPYYVFLRPYHLCHLETPRAVALAAMYGKAVLTMRAGRVTDTFAYVKADAPAGTRVEHAIGGNEVYGLIDEAKKADAANHVPQGVLDIEDSDARPVFKRAVKKDEPLTWDDIEIPANRMTELWEKQKALFAR</sequence>
<dbReference type="InterPro" id="IPR048423">
    <property type="entry name" value="DRL_cat"/>
</dbReference>
<keyword evidence="5" id="KW-1185">Reference proteome</keyword>
<dbReference type="RefSeq" id="WP_113959987.1">
    <property type="nucleotide sequence ID" value="NZ_QNRR01000007.1"/>
</dbReference>
<evidence type="ECO:0000259" key="2">
    <source>
        <dbReference type="Pfam" id="PF03447"/>
    </source>
</evidence>
<dbReference type="Proteomes" id="UP000253426">
    <property type="component" value="Unassembled WGS sequence"/>
</dbReference>
<organism evidence="4 5">
    <name type="scientific">Roseimicrobium gellanilyticum</name>
    <dbReference type="NCBI Taxonomy" id="748857"/>
    <lineage>
        <taxon>Bacteria</taxon>
        <taxon>Pseudomonadati</taxon>
        <taxon>Verrucomicrobiota</taxon>
        <taxon>Verrucomicrobiia</taxon>
        <taxon>Verrucomicrobiales</taxon>
        <taxon>Verrucomicrobiaceae</taxon>
        <taxon>Roseimicrobium</taxon>
    </lineage>
</organism>
<dbReference type="Gene3D" id="3.40.50.720">
    <property type="entry name" value="NAD(P)-binding Rossmann-like Domain"/>
    <property type="match status" value="1"/>
</dbReference>
<evidence type="ECO:0000256" key="1">
    <source>
        <dbReference type="SAM" id="Phobius"/>
    </source>
</evidence>
<dbReference type="InterPro" id="IPR005106">
    <property type="entry name" value="Asp/hSer_DH_NAD-bd"/>
</dbReference>
<dbReference type="GO" id="GO:0050661">
    <property type="term" value="F:NADP binding"/>
    <property type="evidence" value="ECO:0007669"/>
    <property type="project" value="InterPro"/>
</dbReference>
<evidence type="ECO:0000313" key="4">
    <source>
        <dbReference type="EMBL" id="RBP41352.1"/>
    </source>
</evidence>